<name>A0ABN7BGS4_9HEMI</name>
<evidence type="ECO:0000313" key="3">
    <source>
        <dbReference type="Proteomes" id="UP001307889"/>
    </source>
</evidence>
<accession>A0ABN7BGS4</accession>
<evidence type="ECO:0000256" key="1">
    <source>
        <dbReference type="SAM" id="MobiDB-lite"/>
    </source>
</evidence>
<keyword evidence="3" id="KW-1185">Reference proteome</keyword>
<dbReference type="Proteomes" id="UP001307889">
    <property type="component" value="Chromosome 14"/>
</dbReference>
<gene>
    <name evidence="2" type="ORF">NTJ_15255</name>
</gene>
<reference evidence="2 3" key="1">
    <citation type="submission" date="2023-09" db="EMBL/GenBank/DDBJ databases">
        <title>Nesidiocoris tenuis whole genome shotgun sequence.</title>
        <authorList>
            <person name="Shibata T."/>
            <person name="Shimoda M."/>
            <person name="Kobayashi T."/>
            <person name="Uehara T."/>
        </authorList>
    </citation>
    <scope>NUCLEOTIDE SEQUENCE [LARGE SCALE GENOMIC DNA]</scope>
    <source>
        <strain evidence="2 3">Japan</strain>
    </source>
</reference>
<proteinExistence type="predicted"/>
<organism evidence="2 3">
    <name type="scientific">Nesidiocoris tenuis</name>
    <dbReference type="NCBI Taxonomy" id="355587"/>
    <lineage>
        <taxon>Eukaryota</taxon>
        <taxon>Metazoa</taxon>
        <taxon>Ecdysozoa</taxon>
        <taxon>Arthropoda</taxon>
        <taxon>Hexapoda</taxon>
        <taxon>Insecta</taxon>
        <taxon>Pterygota</taxon>
        <taxon>Neoptera</taxon>
        <taxon>Paraneoptera</taxon>
        <taxon>Hemiptera</taxon>
        <taxon>Heteroptera</taxon>
        <taxon>Panheteroptera</taxon>
        <taxon>Cimicomorpha</taxon>
        <taxon>Miridae</taxon>
        <taxon>Dicyphina</taxon>
        <taxon>Nesidiocoris</taxon>
    </lineage>
</organism>
<sequence length="124" mass="13988">MNEVIDRAQKREFFMKLNNHESRFYKTDVARGRQTIGLPPALAAVVPQRESGRGGILLISYQLLVCSITESSQKQEKLDELKKPTVFPPRIGGGSQQQVVEPVKQEKETSDSCRAFSNVLRKNN</sequence>
<evidence type="ECO:0000313" key="2">
    <source>
        <dbReference type="EMBL" id="BET02436.1"/>
    </source>
</evidence>
<dbReference type="EMBL" id="AP028922">
    <property type="protein sequence ID" value="BET02436.1"/>
    <property type="molecule type" value="Genomic_DNA"/>
</dbReference>
<feature type="region of interest" description="Disordered" evidence="1">
    <location>
        <begin position="77"/>
        <end position="124"/>
    </location>
</feature>
<protein>
    <submittedName>
        <fullName evidence="2">Uncharacterized protein</fullName>
    </submittedName>
</protein>